<dbReference type="EC" id="5.6.2.4" evidence="7"/>
<reference evidence="11 12" key="1">
    <citation type="submission" date="2024-03" db="EMBL/GenBank/DDBJ databases">
        <title>Bacilli Hybrid Assemblies.</title>
        <authorList>
            <person name="Kovac J."/>
        </authorList>
    </citation>
    <scope>NUCLEOTIDE SEQUENCE [LARGE SCALE GENOMIC DNA]</scope>
    <source>
        <strain evidence="11 12">FSL R7-0666</strain>
    </source>
</reference>
<evidence type="ECO:0000256" key="8">
    <source>
        <dbReference type="ARBA" id="ARBA00048988"/>
    </source>
</evidence>
<evidence type="ECO:0000256" key="1">
    <source>
        <dbReference type="ARBA" id="ARBA00022741"/>
    </source>
</evidence>
<dbReference type="InterPro" id="IPR014017">
    <property type="entry name" value="DNA_helicase_UvrD-like_C"/>
</dbReference>
<dbReference type="Pfam" id="PF00580">
    <property type="entry name" value="UvrD-helicase"/>
    <property type="match status" value="1"/>
</dbReference>
<feature type="domain" description="UvrD-like helicase ATP-binding" evidence="10">
    <location>
        <begin position="181"/>
        <end position="522"/>
    </location>
</feature>
<evidence type="ECO:0000259" key="10">
    <source>
        <dbReference type="PROSITE" id="PS51198"/>
    </source>
</evidence>
<dbReference type="Gene3D" id="3.40.50.300">
    <property type="entry name" value="P-loop containing nucleotide triphosphate hydrolases"/>
    <property type="match status" value="3"/>
</dbReference>
<evidence type="ECO:0000256" key="4">
    <source>
        <dbReference type="ARBA" id="ARBA00022840"/>
    </source>
</evidence>
<protein>
    <recommendedName>
        <fullName evidence="7">DNA 3'-5' helicase</fullName>
        <ecNumber evidence="7">5.6.2.4</ecNumber>
    </recommendedName>
</protein>
<dbReference type="InterPro" id="IPR027785">
    <property type="entry name" value="UvrD-like_helicase_C"/>
</dbReference>
<comment type="caution">
    <text evidence="11">The sequence shown here is derived from an EMBL/GenBank/DDBJ whole genome shotgun (WGS) entry which is preliminary data.</text>
</comment>
<evidence type="ECO:0000256" key="3">
    <source>
        <dbReference type="ARBA" id="ARBA00022806"/>
    </source>
</evidence>
<dbReference type="PROSITE" id="PS51198">
    <property type="entry name" value="UVRD_HELICASE_ATP_BIND"/>
    <property type="match status" value="1"/>
</dbReference>
<keyword evidence="5" id="KW-0413">Isomerase</keyword>
<name>A0ABU9VDN2_9BACI</name>
<dbReference type="SUPFAM" id="SSF52540">
    <property type="entry name" value="P-loop containing nucleoside triphosphate hydrolases"/>
    <property type="match status" value="1"/>
</dbReference>
<accession>A0ABU9VDN2</accession>
<dbReference type="PANTHER" id="PTHR11070">
    <property type="entry name" value="UVRD / RECB / PCRA DNA HELICASE FAMILY MEMBER"/>
    <property type="match status" value="1"/>
</dbReference>
<evidence type="ECO:0000256" key="5">
    <source>
        <dbReference type="ARBA" id="ARBA00023235"/>
    </source>
</evidence>
<sequence length="689" mass="79721">MNQSYQEEQHALREKLIKILAYQKQLEALPRYHGDDFNEQVLEDSRERQRQVMKKATGEPYFGRLDFEEYGKSQATPLYIGKAGVHDDQTGEVLVVDWRAPVSSLFYAFSGSEDDVYYEAPEGIIDGTIELKRNIMIREQELMRVVDSYKQGQSTSSGGDEFLLYKLGEQKDNRLQDIVSTIQGEQNEIIRHQKNQAVIIQGVAGSGKTTVALHRLAYLLYEYREQMQAENMIIFAPNAMFLDYISQVLPELGVGHIQQTTFSEWALSVLDDPTIQLANQTNKLQKRFEQADSPVDEATSFKGSVAFKELIEQELEVLEENVFPTTDFIPWDGVKIAHETISQWRNKDFAHSSVQGKQERLKARMKRWIEIEVKQQHHLDQKEQQELRKHALEQARKYLAKMKKRTPYKLYLQILKQQGLTTHENQIEPEDLAPLLHIYHKWIGIDKDRRFDHVVIDEAQDFSPYQIAILKEQTRGQSFTILGDLSQGIHSVQGIDEWSSFKELFGEQKTAYFEMNKSYRSTLEIIECSNHLLKQFSKRRVLAEPVFRSGEPVQIERVYEEEKVNAISTWIQSMQSEGYQTIAVIGRTHTTCADLFEQLEKTQEDMTFIQAEDATYNGGTSILPVYLSKGLEFDAVLIIDADEQSYQQTAEHMKLLYVGITRALHRLHIMHTGNVTKLLTEYKSEDNHD</sequence>
<keyword evidence="1 9" id="KW-0547">Nucleotide-binding</keyword>
<evidence type="ECO:0000313" key="11">
    <source>
        <dbReference type="EMBL" id="MEN0642001.1"/>
    </source>
</evidence>
<comment type="catalytic activity">
    <reaction evidence="8">
        <text>ATP + H2O = ADP + phosphate + H(+)</text>
        <dbReference type="Rhea" id="RHEA:13065"/>
        <dbReference type="ChEBI" id="CHEBI:15377"/>
        <dbReference type="ChEBI" id="CHEBI:15378"/>
        <dbReference type="ChEBI" id="CHEBI:30616"/>
        <dbReference type="ChEBI" id="CHEBI:43474"/>
        <dbReference type="ChEBI" id="CHEBI:456216"/>
        <dbReference type="EC" id="5.6.2.4"/>
    </reaction>
</comment>
<gene>
    <name evidence="11" type="ORF">MKY91_02345</name>
</gene>
<keyword evidence="12" id="KW-1185">Reference proteome</keyword>
<dbReference type="InterPro" id="IPR027417">
    <property type="entry name" value="P-loop_NTPase"/>
</dbReference>
<dbReference type="EMBL" id="JBCITK010000001">
    <property type="protein sequence ID" value="MEN0642001.1"/>
    <property type="molecule type" value="Genomic_DNA"/>
</dbReference>
<evidence type="ECO:0000256" key="6">
    <source>
        <dbReference type="ARBA" id="ARBA00034617"/>
    </source>
</evidence>
<comment type="catalytic activity">
    <reaction evidence="6">
        <text>Couples ATP hydrolysis with the unwinding of duplex DNA by translocating in the 3'-5' direction.</text>
        <dbReference type="EC" id="5.6.2.4"/>
    </reaction>
</comment>
<dbReference type="InterPro" id="IPR000212">
    <property type="entry name" value="DNA_helicase_UvrD/REP"/>
</dbReference>
<feature type="binding site" evidence="9">
    <location>
        <begin position="202"/>
        <end position="209"/>
    </location>
    <ligand>
        <name>ATP</name>
        <dbReference type="ChEBI" id="CHEBI:30616"/>
    </ligand>
</feature>
<keyword evidence="4 9" id="KW-0067">ATP-binding</keyword>
<dbReference type="Proteomes" id="UP001418796">
    <property type="component" value="Unassembled WGS sequence"/>
</dbReference>
<dbReference type="InterPro" id="IPR014016">
    <property type="entry name" value="UvrD-like_ATP-bd"/>
</dbReference>
<evidence type="ECO:0000256" key="2">
    <source>
        <dbReference type="ARBA" id="ARBA00022801"/>
    </source>
</evidence>
<dbReference type="PANTHER" id="PTHR11070:SF17">
    <property type="entry name" value="DNA HELICASE IV"/>
    <property type="match status" value="1"/>
</dbReference>
<dbReference type="RefSeq" id="WP_343129163.1">
    <property type="nucleotide sequence ID" value="NZ_JBCITK010000001.1"/>
</dbReference>
<evidence type="ECO:0000256" key="7">
    <source>
        <dbReference type="ARBA" id="ARBA00034808"/>
    </source>
</evidence>
<dbReference type="Pfam" id="PF13538">
    <property type="entry name" value="UvrD_C_2"/>
    <property type="match status" value="1"/>
</dbReference>
<evidence type="ECO:0000313" key="12">
    <source>
        <dbReference type="Proteomes" id="UP001418796"/>
    </source>
</evidence>
<dbReference type="Pfam" id="PF13361">
    <property type="entry name" value="UvrD_C"/>
    <property type="match status" value="1"/>
</dbReference>
<evidence type="ECO:0000256" key="9">
    <source>
        <dbReference type="PROSITE-ProRule" id="PRU00560"/>
    </source>
</evidence>
<keyword evidence="3 9" id="KW-0347">Helicase</keyword>
<proteinExistence type="predicted"/>
<keyword evidence="2 9" id="KW-0378">Hydrolase</keyword>
<organism evidence="11 12">
    <name type="scientific">Alkalicoccobacillus gibsonii</name>
    <dbReference type="NCBI Taxonomy" id="79881"/>
    <lineage>
        <taxon>Bacteria</taxon>
        <taxon>Bacillati</taxon>
        <taxon>Bacillota</taxon>
        <taxon>Bacilli</taxon>
        <taxon>Bacillales</taxon>
        <taxon>Bacillaceae</taxon>
        <taxon>Alkalicoccobacillus</taxon>
    </lineage>
</organism>